<sequence length="308" mass="33567">MDPRQLRIFNALYDTGSITGASDIERCAPSVVAHHLANLEHRLGMALFERSRRGVVPTAAGQKFHLHAVSILRAIDSAESDMRDTADHLSGRIVLGLAFSAVTAFGVALMRRVAEEHPDLQLEMAESVSGATIDALLAADTDLAVAFNPPRDSRLSLQPLLEEDMICIGRHDIIGEAGKPITLDEFLSRRFVLPRRGPRGRPMADDVDVQKRLEHHASMFSQNVTAAVMYVNSGLGLGLGTQANLHYGAYAPGVVGRPIADRTITRTMHLCLRNDAPVSRAMAYMRETILTCVSAEIALGRWPCRSAI</sequence>
<name>A0A1I0J7N9_9RHOB</name>
<dbReference type="RefSeq" id="WP_090737890.1">
    <property type="nucleotide sequence ID" value="NZ_FOHO01000022.1"/>
</dbReference>
<dbReference type="PANTHER" id="PTHR30293">
    <property type="entry name" value="TRANSCRIPTIONAL REGULATORY PROTEIN NAC-RELATED"/>
    <property type="match status" value="1"/>
</dbReference>
<evidence type="ECO:0000259" key="6">
    <source>
        <dbReference type="PROSITE" id="PS50931"/>
    </source>
</evidence>
<dbReference type="GO" id="GO:0003677">
    <property type="term" value="F:DNA binding"/>
    <property type="evidence" value="ECO:0007669"/>
    <property type="project" value="UniProtKB-KW"/>
</dbReference>
<dbReference type="OrthoDB" id="8479357at2"/>
<dbReference type="Gene3D" id="3.40.190.10">
    <property type="entry name" value="Periplasmic binding protein-like II"/>
    <property type="match status" value="2"/>
</dbReference>
<dbReference type="InterPro" id="IPR005119">
    <property type="entry name" value="LysR_subst-bd"/>
</dbReference>
<dbReference type="Proteomes" id="UP000199180">
    <property type="component" value="Unassembled WGS sequence"/>
</dbReference>
<protein>
    <submittedName>
        <fullName evidence="7">Regulatory helix-turn-helix protein, lysR family</fullName>
    </submittedName>
</protein>
<dbReference type="AlphaFoldDB" id="A0A1I0J7N9"/>
<dbReference type="InterPro" id="IPR036390">
    <property type="entry name" value="WH_DNA-bd_sf"/>
</dbReference>
<dbReference type="PANTHER" id="PTHR30293:SF0">
    <property type="entry name" value="NITROGEN ASSIMILATION REGULATORY PROTEIN NAC"/>
    <property type="match status" value="1"/>
</dbReference>
<organism evidence="7 8">
    <name type="scientific">Paracoccus homiensis</name>
    <dbReference type="NCBI Taxonomy" id="364199"/>
    <lineage>
        <taxon>Bacteria</taxon>
        <taxon>Pseudomonadati</taxon>
        <taxon>Pseudomonadota</taxon>
        <taxon>Alphaproteobacteria</taxon>
        <taxon>Rhodobacterales</taxon>
        <taxon>Paracoccaceae</taxon>
        <taxon>Paracoccus</taxon>
    </lineage>
</organism>
<feature type="domain" description="HTH lysR-type" evidence="6">
    <location>
        <begin position="1"/>
        <end position="58"/>
    </location>
</feature>
<comment type="similarity">
    <text evidence="1">Belongs to the LysR transcriptional regulatory family.</text>
</comment>
<keyword evidence="3" id="KW-0238">DNA-binding</keyword>
<dbReference type="SUPFAM" id="SSF46785">
    <property type="entry name" value="Winged helix' DNA-binding domain"/>
    <property type="match status" value="1"/>
</dbReference>
<dbReference type="Gene3D" id="1.10.10.10">
    <property type="entry name" value="Winged helix-like DNA-binding domain superfamily/Winged helix DNA-binding domain"/>
    <property type="match status" value="1"/>
</dbReference>
<evidence type="ECO:0000256" key="2">
    <source>
        <dbReference type="ARBA" id="ARBA00023015"/>
    </source>
</evidence>
<keyword evidence="2" id="KW-0805">Transcription regulation</keyword>
<evidence type="ECO:0000256" key="3">
    <source>
        <dbReference type="ARBA" id="ARBA00023125"/>
    </source>
</evidence>
<accession>A0A1I0J7N9</accession>
<dbReference type="InterPro" id="IPR000847">
    <property type="entry name" value="LysR_HTH_N"/>
</dbReference>
<dbReference type="GO" id="GO:2000142">
    <property type="term" value="P:regulation of DNA-templated transcription initiation"/>
    <property type="evidence" value="ECO:0007669"/>
    <property type="project" value="TreeGrafter"/>
</dbReference>
<evidence type="ECO:0000313" key="7">
    <source>
        <dbReference type="EMBL" id="SEU05668.1"/>
    </source>
</evidence>
<gene>
    <name evidence="7" type="ORF">SAMN04489858_12222</name>
</gene>
<keyword evidence="5" id="KW-0804">Transcription</keyword>
<keyword evidence="4" id="KW-0010">Activator</keyword>
<evidence type="ECO:0000256" key="1">
    <source>
        <dbReference type="ARBA" id="ARBA00009437"/>
    </source>
</evidence>
<dbReference type="Pfam" id="PF00126">
    <property type="entry name" value="HTH_1"/>
    <property type="match status" value="1"/>
</dbReference>
<dbReference type="SUPFAM" id="SSF53850">
    <property type="entry name" value="Periplasmic binding protein-like II"/>
    <property type="match status" value="1"/>
</dbReference>
<evidence type="ECO:0000256" key="4">
    <source>
        <dbReference type="ARBA" id="ARBA00023159"/>
    </source>
</evidence>
<proteinExistence type="inferred from homology"/>
<reference evidence="7 8" key="1">
    <citation type="submission" date="2016-10" db="EMBL/GenBank/DDBJ databases">
        <authorList>
            <person name="de Groot N.N."/>
        </authorList>
    </citation>
    <scope>NUCLEOTIDE SEQUENCE [LARGE SCALE GENOMIC DNA]</scope>
    <source>
        <strain evidence="7 8">DSM 17862</strain>
    </source>
</reference>
<dbReference type="GO" id="GO:0003700">
    <property type="term" value="F:DNA-binding transcription factor activity"/>
    <property type="evidence" value="ECO:0007669"/>
    <property type="project" value="InterPro"/>
</dbReference>
<keyword evidence="8" id="KW-1185">Reference proteome</keyword>
<dbReference type="InterPro" id="IPR036388">
    <property type="entry name" value="WH-like_DNA-bd_sf"/>
</dbReference>
<dbReference type="PROSITE" id="PS50931">
    <property type="entry name" value="HTH_LYSR"/>
    <property type="match status" value="1"/>
</dbReference>
<evidence type="ECO:0000256" key="5">
    <source>
        <dbReference type="ARBA" id="ARBA00023163"/>
    </source>
</evidence>
<dbReference type="STRING" id="364199.SAMN04489858_12222"/>
<evidence type="ECO:0000313" key="8">
    <source>
        <dbReference type="Proteomes" id="UP000199180"/>
    </source>
</evidence>
<dbReference type="EMBL" id="FOHO01000022">
    <property type="protein sequence ID" value="SEU05668.1"/>
    <property type="molecule type" value="Genomic_DNA"/>
</dbReference>
<dbReference type="Pfam" id="PF03466">
    <property type="entry name" value="LysR_substrate"/>
    <property type="match status" value="1"/>
</dbReference>